<reference evidence="2" key="1">
    <citation type="submission" date="2019-10" db="EMBL/GenBank/DDBJ databases">
        <authorList>
            <person name="Zhang R."/>
            <person name="Pan Y."/>
            <person name="Wang J."/>
            <person name="Ma R."/>
            <person name="Yu S."/>
        </authorList>
    </citation>
    <scope>NUCLEOTIDE SEQUENCE</scope>
    <source>
        <strain evidence="2">LA-IB0</strain>
        <tissue evidence="2">Leaf</tissue>
    </source>
</reference>
<feature type="region of interest" description="Disordered" evidence="1">
    <location>
        <begin position="58"/>
        <end position="126"/>
    </location>
</feature>
<dbReference type="Proteomes" id="UP000826271">
    <property type="component" value="Unassembled WGS sequence"/>
</dbReference>
<accession>A0AAV6X1W3</accession>
<comment type="caution">
    <text evidence="2">The sequence shown here is derived from an EMBL/GenBank/DDBJ whole genome shotgun (WGS) entry which is preliminary data.</text>
</comment>
<organism evidence="2 3">
    <name type="scientific">Buddleja alternifolia</name>
    <dbReference type="NCBI Taxonomy" id="168488"/>
    <lineage>
        <taxon>Eukaryota</taxon>
        <taxon>Viridiplantae</taxon>
        <taxon>Streptophyta</taxon>
        <taxon>Embryophyta</taxon>
        <taxon>Tracheophyta</taxon>
        <taxon>Spermatophyta</taxon>
        <taxon>Magnoliopsida</taxon>
        <taxon>eudicotyledons</taxon>
        <taxon>Gunneridae</taxon>
        <taxon>Pentapetalae</taxon>
        <taxon>asterids</taxon>
        <taxon>lamiids</taxon>
        <taxon>Lamiales</taxon>
        <taxon>Scrophulariaceae</taxon>
        <taxon>Buddlejeae</taxon>
        <taxon>Buddleja</taxon>
    </lineage>
</organism>
<feature type="compositionally biased region" description="Basic and acidic residues" evidence="1">
    <location>
        <begin position="79"/>
        <end position="124"/>
    </location>
</feature>
<name>A0AAV6X1W3_9LAMI</name>
<evidence type="ECO:0000313" key="3">
    <source>
        <dbReference type="Proteomes" id="UP000826271"/>
    </source>
</evidence>
<dbReference type="EMBL" id="WHWC01000012">
    <property type="protein sequence ID" value="KAG8373125.1"/>
    <property type="molecule type" value="Genomic_DNA"/>
</dbReference>
<keyword evidence="3" id="KW-1185">Reference proteome</keyword>
<protein>
    <submittedName>
        <fullName evidence="2">Uncharacterized protein</fullName>
    </submittedName>
</protein>
<evidence type="ECO:0000256" key="1">
    <source>
        <dbReference type="SAM" id="MobiDB-lite"/>
    </source>
</evidence>
<proteinExistence type="predicted"/>
<feature type="compositionally biased region" description="Basic and acidic residues" evidence="1">
    <location>
        <begin position="657"/>
        <end position="666"/>
    </location>
</feature>
<feature type="region of interest" description="Disordered" evidence="1">
    <location>
        <begin position="657"/>
        <end position="677"/>
    </location>
</feature>
<dbReference type="AlphaFoldDB" id="A0AAV6X1W3"/>
<feature type="compositionally biased region" description="Basic and acidic residues" evidence="1">
    <location>
        <begin position="58"/>
        <end position="68"/>
    </location>
</feature>
<gene>
    <name evidence="2" type="ORF">BUALT_Bualt12G0138000</name>
</gene>
<sequence>MWLSYRSGQVGLVIVAEGACEVGQEDEAQVQDWEPIDMRNRVEMQAVQWGANLGLKKSTNEAQEKEQKFVSSIDDLKEDETKNSEEATKSDCNDVEKPESGEKDEEPKELNLEQEISKPNDQVHHQSCTLQGEIQRSDHLNLIPDSRSVTENSNIIHHEAVKIISEPQEDHKMLVEESVETLGLVNSCHVKAENHSVDTKIAQNIKPTVVLNFDDCDLEKNGIKNDMRSEDSSEETLMMNGLGNDDNTSNVNQPLPAVGIDSFSGLEKVDFVNEAISKDERNQIEWEQVKETNEVYEMVNQIKLSQTEGSIVTTQNIEDDKLRVEIHSFSGSEKVDFVNEAKPKDERNQIDWEQLKDSNEVYEMVNQVGISQVEGSIATTQNKEDDKSRVDFDSLSGLEKIDFINEALSKDEQNQIDWKQLKVTNEVCEMVKENGLSQTKSSIATTQNTEEDKSRVVLDSFSGLEKVDFVNEANSKDELNQTDRKQLKYTNDTNGMVKEIGLSEFEVGSQSSSEIQRVLGSNVAQNPETIYSTTEPSKLEDITFKGDENSKKPGTELRKSPSFEFGIPFDVRSEESDQTPLLYQDRTVSRSFSSCSTLRFKDRSVQTEYLGMSLGNEGVEVEEKTIRMERSSSESLKAPSLSVLNNEIKADFVAKAEQENGLKDSPSRGNGKRKPKSSLFTTCICCTAAIS</sequence>
<evidence type="ECO:0000313" key="2">
    <source>
        <dbReference type="EMBL" id="KAG8373125.1"/>
    </source>
</evidence>